<dbReference type="RefSeq" id="WP_164970342.1">
    <property type="nucleotide sequence ID" value="NZ_PDKJ01000084.1"/>
</dbReference>
<gene>
    <name evidence="1" type="ORF">CRV08_16005</name>
</gene>
<evidence type="ECO:0000313" key="1">
    <source>
        <dbReference type="EMBL" id="RXJ62724.1"/>
    </source>
</evidence>
<dbReference type="Proteomes" id="UP000290172">
    <property type="component" value="Unassembled WGS sequence"/>
</dbReference>
<feature type="non-terminal residue" evidence="1">
    <location>
        <position position="1"/>
    </location>
</feature>
<comment type="caution">
    <text evidence="1">The sequence shown here is derived from an EMBL/GenBank/DDBJ whole genome shotgun (WGS) entry which is preliminary data.</text>
</comment>
<sequence length="88" mass="9990">AERLIRESIPSSIKGEVVEVIKRNPISRLEYEALFAVIFKYDKTKTLEMVKATKNLSISNPDFEFSGSDVDDKYNLENTAVFISAKCK</sequence>
<organism evidence="1 2">
    <name type="scientific">Halarcobacter ebronensis</name>
    <dbReference type="NCBI Taxonomy" id="1462615"/>
    <lineage>
        <taxon>Bacteria</taxon>
        <taxon>Pseudomonadati</taxon>
        <taxon>Campylobacterota</taxon>
        <taxon>Epsilonproteobacteria</taxon>
        <taxon>Campylobacterales</taxon>
        <taxon>Arcobacteraceae</taxon>
        <taxon>Halarcobacter</taxon>
    </lineage>
</organism>
<name>A0A4Q0Y0U5_9BACT</name>
<dbReference type="AlphaFoldDB" id="A0A4Q0Y0U5"/>
<proteinExistence type="predicted"/>
<protein>
    <submittedName>
        <fullName evidence="1">Uncharacterized protein</fullName>
    </submittedName>
</protein>
<dbReference type="EMBL" id="PDKJ01000084">
    <property type="protein sequence ID" value="RXJ62724.1"/>
    <property type="molecule type" value="Genomic_DNA"/>
</dbReference>
<accession>A0A4Q0Y0U5</accession>
<reference evidence="1 2" key="1">
    <citation type="submission" date="2017-10" db="EMBL/GenBank/DDBJ databases">
        <title>Genomics of the genus Arcobacter.</title>
        <authorList>
            <person name="Perez-Cataluna A."/>
            <person name="Figueras M.J."/>
        </authorList>
    </citation>
    <scope>NUCLEOTIDE SEQUENCE [LARGE SCALE GENOMIC DNA]</scope>
    <source>
        <strain evidence="1 2">CECT 8993</strain>
    </source>
</reference>
<evidence type="ECO:0000313" key="2">
    <source>
        <dbReference type="Proteomes" id="UP000290172"/>
    </source>
</evidence>